<dbReference type="AlphaFoldDB" id="A0A512RSM0"/>
<organism evidence="2 3">
    <name type="scientific">Chitinophaga cymbidii</name>
    <dbReference type="NCBI Taxonomy" id="1096750"/>
    <lineage>
        <taxon>Bacteria</taxon>
        <taxon>Pseudomonadati</taxon>
        <taxon>Bacteroidota</taxon>
        <taxon>Chitinophagia</taxon>
        <taxon>Chitinophagales</taxon>
        <taxon>Chitinophagaceae</taxon>
        <taxon>Chitinophaga</taxon>
    </lineage>
</organism>
<accession>A0A512RSM0</accession>
<feature type="transmembrane region" description="Helical" evidence="1">
    <location>
        <begin position="160"/>
        <end position="182"/>
    </location>
</feature>
<gene>
    <name evidence="2" type="ORF">CCY01nite_49600</name>
</gene>
<feature type="transmembrane region" description="Helical" evidence="1">
    <location>
        <begin position="109"/>
        <end position="130"/>
    </location>
</feature>
<dbReference type="InterPro" id="IPR046487">
    <property type="entry name" value="DUF6580"/>
</dbReference>
<keyword evidence="1" id="KW-0472">Membrane</keyword>
<proteinExistence type="predicted"/>
<dbReference type="Proteomes" id="UP000321436">
    <property type="component" value="Unassembled WGS sequence"/>
</dbReference>
<evidence type="ECO:0000313" key="3">
    <source>
        <dbReference type="Proteomes" id="UP000321436"/>
    </source>
</evidence>
<keyword evidence="1" id="KW-1133">Transmembrane helix</keyword>
<dbReference type="OrthoDB" id="9806699at2"/>
<feature type="transmembrane region" description="Helical" evidence="1">
    <location>
        <begin position="9"/>
        <end position="25"/>
    </location>
</feature>
<sequence>MSKETISKVSLISGLIFLTILGRLVTNHLGIYNFTAIGAGALFAGVTLKDKRYAYLIPIAALFLSDVFFELFTSIQGFYGGEMLFVYLAFVLTTYIGTRIRKVNTGNMLLASIAVGVMFFLMSNFGTWLFRDMYPHTFAGLLTCYYTAIPFYKADLFGSFFLNTIMGNVFYTGLLFGAYALLKPIFIKQEAGSESIA</sequence>
<evidence type="ECO:0000256" key="1">
    <source>
        <dbReference type="SAM" id="Phobius"/>
    </source>
</evidence>
<feature type="transmembrane region" description="Helical" evidence="1">
    <location>
        <begin position="31"/>
        <end position="48"/>
    </location>
</feature>
<keyword evidence="3" id="KW-1185">Reference proteome</keyword>
<dbReference type="EMBL" id="BKAU01000007">
    <property type="protein sequence ID" value="GEP98700.1"/>
    <property type="molecule type" value="Genomic_DNA"/>
</dbReference>
<evidence type="ECO:0000313" key="2">
    <source>
        <dbReference type="EMBL" id="GEP98700.1"/>
    </source>
</evidence>
<comment type="caution">
    <text evidence="2">The sequence shown here is derived from an EMBL/GenBank/DDBJ whole genome shotgun (WGS) entry which is preliminary data.</text>
</comment>
<keyword evidence="1" id="KW-0812">Transmembrane</keyword>
<dbReference type="Pfam" id="PF20221">
    <property type="entry name" value="DUF6580"/>
    <property type="match status" value="1"/>
</dbReference>
<name>A0A512RSM0_9BACT</name>
<feature type="transmembrane region" description="Helical" evidence="1">
    <location>
        <begin position="53"/>
        <end position="72"/>
    </location>
</feature>
<feature type="transmembrane region" description="Helical" evidence="1">
    <location>
        <begin position="78"/>
        <end position="97"/>
    </location>
</feature>
<protein>
    <submittedName>
        <fullName evidence="2">Uncharacterized protein</fullName>
    </submittedName>
</protein>
<reference evidence="2 3" key="1">
    <citation type="submission" date="2019-07" db="EMBL/GenBank/DDBJ databases">
        <title>Whole genome shotgun sequence of Chitinophaga cymbidii NBRC 109752.</title>
        <authorList>
            <person name="Hosoyama A."/>
            <person name="Uohara A."/>
            <person name="Ohji S."/>
            <person name="Ichikawa N."/>
        </authorList>
    </citation>
    <scope>NUCLEOTIDE SEQUENCE [LARGE SCALE GENOMIC DNA]</scope>
    <source>
        <strain evidence="2 3">NBRC 109752</strain>
    </source>
</reference>
<dbReference type="RefSeq" id="WP_146867313.1">
    <property type="nucleotide sequence ID" value="NZ_BKAU01000007.1"/>
</dbReference>